<dbReference type="InterPro" id="IPR036388">
    <property type="entry name" value="WH-like_DNA-bd_sf"/>
</dbReference>
<dbReference type="InterPro" id="IPR011663">
    <property type="entry name" value="UTRA"/>
</dbReference>
<dbReference type="Pfam" id="PF00392">
    <property type="entry name" value="GntR"/>
    <property type="match status" value="1"/>
</dbReference>
<dbReference type="STRING" id="762948.HMPREF0733_11352"/>
<name>A0A3S5BVN8_9MICC</name>
<dbReference type="SUPFAM" id="SSF64288">
    <property type="entry name" value="Chorismate lyase-like"/>
    <property type="match status" value="1"/>
</dbReference>
<dbReference type="PANTHER" id="PTHR44846:SF1">
    <property type="entry name" value="MANNOSYL-D-GLYCERATE TRANSPORT_METABOLISM SYSTEM REPRESSOR MNGR-RELATED"/>
    <property type="match status" value="1"/>
</dbReference>
<feature type="compositionally biased region" description="Polar residues" evidence="4">
    <location>
        <begin position="27"/>
        <end position="36"/>
    </location>
</feature>
<dbReference type="Gene3D" id="1.10.10.10">
    <property type="entry name" value="Winged helix-like DNA-binding domain superfamily/Winged helix DNA-binding domain"/>
    <property type="match status" value="1"/>
</dbReference>
<evidence type="ECO:0000256" key="1">
    <source>
        <dbReference type="ARBA" id="ARBA00023015"/>
    </source>
</evidence>
<protein>
    <submittedName>
        <fullName evidence="6">HTH-type transcriptional repressor yvoA</fullName>
    </submittedName>
</protein>
<dbReference type="EMBL" id="LR134521">
    <property type="protein sequence ID" value="VEJ31231.1"/>
    <property type="molecule type" value="Genomic_DNA"/>
</dbReference>
<dbReference type="Gene3D" id="3.40.1410.10">
    <property type="entry name" value="Chorismate lyase-like"/>
    <property type="match status" value="1"/>
</dbReference>
<keyword evidence="1" id="KW-0805">Transcription regulation</keyword>
<dbReference type="SMART" id="SM00866">
    <property type="entry name" value="UTRA"/>
    <property type="match status" value="1"/>
</dbReference>
<gene>
    <name evidence="6" type="primary">yvoA</name>
    <name evidence="6" type="ORF">NCTC10918_02536</name>
</gene>
<sequence length="298" mass="33044">MPRHTRGATLLGPDRRKLSVMTHSLNFSGSVSNSGSHEAPEASARGSMMENAEDLHDDPTMLPPVPGPKYEQVIRYLEQKYVIPGSPGDKLPTERAIQEKFKVSRQTVRNAIKALLERGLIYNVQGSGTYVADRSQGSYIPRVCSFAEDMERRGLQASTRMLSTQWVEVTEEISRYLSVTIDSSVLLVKRLRLAEGEPIGFELAYLTPEVATCLLETMASGGSRKDPHDHCEYTIEHGMMRMEATLMTEADAEAFNHLPTVGAAAFKVTTTSYTSQGSPVEHSVTLYKGDAYFYEMLL</sequence>
<feature type="domain" description="HTH gntR-type" evidence="5">
    <location>
        <begin position="67"/>
        <end position="134"/>
    </location>
</feature>
<dbReference type="GO" id="GO:0003677">
    <property type="term" value="F:DNA binding"/>
    <property type="evidence" value="ECO:0007669"/>
    <property type="project" value="UniProtKB-KW"/>
</dbReference>
<dbReference type="PROSITE" id="PS50949">
    <property type="entry name" value="HTH_GNTR"/>
    <property type="match status" value="1"/>
</dbReference>
<reference evidence="6 7" key="1">
    <citation type="submission" date="2018-12" db="EMBL/GenBank/DDBJ databases">
        <authorList>
            <consortium name="Pathogen Informatics"/>
        </authorList>
    </citation>
    <scope>NUCLEOTIDE SEQUENCE [LARGE SCALE GENOMIC DNA]</scope>
    <source>
        <strain evidence="6 7">NCTC10918</strain>
    </source>
</reference>
<dbReference type="CDD" id="cd07377">
    <property type="entry name" value="WHTH_GntR"/>
    <property type="match status" value="1"/>
</dbReference>
<evidence type="ECO:0000313" key="6">
    <source>
        <dbReference type="EMBL" id="VEJ31231.1"/>
    </source>
</evidence>
<organism evidence="6 7">
    <name type="scientific">Rothia dentocariosa</name>
    <dbReference type="NCBI Taxonomy" id="2047"/>
    <lineage>
        <taxon>Bacteria</taxon>
        <taxon>Bacillati</taxon>
        <taxon>Actinomycetota</taxon>
        <taxon>Actinomycetes</taxon>
        <taxon>Micrococcales</taxon>
        <taxon>Micrococcaceae</taxon>
        <taxon>Rothia</taxon>
    </lineage>
</organism>
<keyword evidence="3" id="KW-0804">Transcription</keyword>
<accession>A0A3S5BVN8</accession>
<dbReference type="Proteomes" id="UP000270988">
    <property type="component" value="Chromosome"/>
</dbReference>
<dbReference type="InterPro" id="IPR000524">
    <property type="entry name" value="Tscrpt_reg_HTH_GntR"/>
</dbReference>
<dbReference type="AlphaFoldDB" id="A0A3S5BVN8"/>
<dbReference type="GO" id="GO:0045892">
    <property type="term" value="P:negative regulation of DNA-templated transcription"/>
    <property type="evidence" value="ECO:0007669"/>
    <property type="project" value="TreeGrafter"/>
</dbReference>
<feature type="region of interest" description="Disordered" evidence="4">
    <location>
        <begin position="27"/>
        <end position="46"/>
    </location>
</feature>
<dbReference type="SUPFAM" id="SSF46785">
    <property type="entry name" value="Winged helix' DNA-binding domain"/>
    <property type="match status" value="1"/>
</dbReference>
<dbReference type="PRINTS" id="PR00035">
    <property type="entry name" value="HTHGNTR"/>
</dbReference>
<keyword evidence="2" id="KW-0238">DNA-binding</keyword>
<dbReference type="InterPro" id="IPR050679">
    <property type="entry name" value="Bact_HTH_transcr_reg"/>
</dbReference>
<dbReference type="Pfam" id="PF07702">
    <property type="entry name" value="UTRA"/>
    <property type="match status" value="1"/>
</dbReference>
<evidence type="ECO:0000313" key="7">
    <source>
        <dbReference type="Proteomes" id="UP000270988"/>
    </source>
</evidence>
<dbReference type="SMART" id="SM00345">
    <property type="entry name" value="HTH_GNTR"/>
    <property type="match status" value="1"/>
</dbReference>
<dbReference type="InterPro" id="IPR036390">
    <property type="entry name" value="WH_DNA-bd_sf"/>
</dbReference>
<dbReference type="GO" id="GO:0003700">
    <property type="term" value="F:DNA-binding transcription factor activity"/>
    <property type="evidence" value="ECO:0007669"/>
    <property type="project" value="InterPro"/>
</dbReference>
<evidence type="ECO:0000256" key="3">
    <source>
        <dbReference type="ARBA" id="ARBA00023163"/>
    </source>
</evidence>
<dbReference type="PANTHER" id="PTHR44846">
    <property type="entry name" value="MANNOSYL-D-GLYCERATE TRANSPORT/METABOLISM SYSTEM REPRESSOR MNGR-RELATED"/>
    <property type="match status" value="1"/>
</dbReference>
<evidence type="ECO:0000256" key="4">
    <source>
        <dbReference type="SAM" id="MobiDB-lite"/>
    </source>
</evidence>
<evidence type="ECO:0000259" key="5">
    <source>
        <dbReference type="PROSITE" id="PS50949"/>
    </source>
</evidence>
<dbReference type="InterPro" id="IPR028978">
    <property type="entry name" value="Chorismate_lyase_/UTRA_dom_sf"/>
</dbReference>
<proteinExistence type="predicted"/>
<evidence type="ECO:0000256" key="2">
    <source>
        <dbReference type="ARBA" id="ARBA00023125"/>
    </source>
</evidence>